<proteinExistence type="predicted"/>
<protein>
    <submittedName>
        <fullName evidence="1">Uncharacterized protein</fullName>
    </submittedName>
</protein>
<dbReference type="RefSeq" id="WP_114788834.1">
    <property type="nucleotide sequence ID" value="NZ_CP139960.1"/>
</dbReference>
<gene>
    <name evidence="1" type="ORF">U0035_04395</name>
</gene>
<keyword evidence="2" id="KW-1185">Reference proteome</keyword>
<name>A0ABZ0W8V6_9BACT</name>
<organism evidence="1 2">
    <name type="scientific">Niabella yanshanensis</name>
    <dbReference type="NCBI Taxonomy" id="577386"/>
    <lineage>
        <taxon>Bacteria</taxon>
        <taxon>Pseudomonadati</taxon>
        <taxon>Bacteroidota</taxon>
        <taxon>Chitinophagia</taxon>
        <taxon>Chitinophagales</taxon>
        <taxon>Chitinophagaceae</taxon>
        <taxon>Niabella</taxon>
    </lineage>
</organism>
<sequence>MKELTVANHQALYLTEADKAITTKVVDTINTITQVDTIFVLGKKLNTAQNIFAPPGVSAARTSAFWLLVLITGDDKRHKTYQEEMEQHCGRYHTVSCLVMQTSSFVRWLQARMLLQ</sequence>
<dbReference type="Proteomes" id="UP001325680">
    <property type="component" value="Chromosome"/>
</dbReference>
<reference evidence="1 2" key="1">
    <citation type="submission" date="2023-12" db="EMBL/GenBank/DDBJ databases">
        <title>Genome sequencing and assembly of bacterial species from a model synthetic community.</title>
        <authorList>
            <person name="Hogle S.L."/>
        </authorList>
    </citation>
    <scope>NUCLEOTIDE SEQUENCE [LARGE SCALE GENOMIC DNA]</scope>
    <source>
        <strain evidence="1 2">HAMBI_3031</strain>
    </source>
</reference>
<evidence type="ECO:0000313" key="1">
    <source>
        <dbReference type="EMBL" id="WQD39384.1"/>
    </source>
</evidence>
<dbReference type="EMBL" id="CP139960">
    <property type="protein sequence ID" value="WQD39384.1"/>
    <property type="molecule type" value="Genomic_DNA"/>
</dbReference>
<accession>A0ABZ0W8V6</accession>
<evidence type="ECO:0000313" key="2">
    <source>
        <dbReference type="Proteomes" id="UP001325680"/>
    </source>
</evidence>